<evidence type="ECO:0000313" key="6">
    <source>
        <dbReference type="Proteomes" id="UP000077315"/>
    </source>
</evidence>
<dbReference type="STRING" id="763407.A0A162WHN7"/>
<feature type="compositionally biased region" description="Low complexity" evidence="3">
    <location>
        <begin position="53"/>
        <end position="68"/>
    </location>
</feature>
<keyword evidence="2" id="KW-0539">Nucleus</keyword>
<feature type="domain" description="BZIP" evidence="4">
    <location>
        <begin position="151"/>
        <end position="166"/>
    </location>
</feature>
<feature type="compositionally biased region" description="Basic and acidic residues" evidence="3">
    <location>
        <begin position="69"/>
        <end position="81"/>
    </location>
</feature>
<dbReference type="InterPro" id="IPR004827">
    <property type="entry name" value="bZIP"/>
</dbReference>
<feature type="non-terminal residue" evidence="5">
    <location>
        <position position="221"/>
    </location>
</feature>
<dbReference type="GO" id="GO:0090575">
    <property type="term" value="C:RNA polymerase II transcription regulator complex"/>
    <property type="evidence" value="ECO:0007669"/>
    <property type="project" value="TreeGrafter"/>
</dbReference>
<evidence type="ECO:0000256" key="1">
    <source>
        <dbReference type="ARBA" id="ARBA00004123"/>
    </source>
</evidence>
<dbReference type="CDD" id="cd14688">
    <property type="entry name" value="bZIP_YAP"/>
    <property type="match status" value="1"/>
</dbReference>
<dbReference type="OrthoDB" id="2593073at2759"/>
<dbReference type="GO" id="GO:0001228">
    <property type="term" value="F:DNA-binding transcription activator activity, RNA polymerase II-specific"/>
    <property type="evidence" value="ECO:0007669"/>
    <property type="project" value="TreeGrafter"/>
</dbReference>
<feature type="compositionally biased region" description="Polar residues" evidence="3">
    <location>
        <begin position="92"/>
        <end position="109"/>
    </location>
</feature>
<evidence type="ECO:0000256" key="2">
    <source>
        <dbReference type="ARBA" id="ARBA00023242"/>
    </source>
</evidence>
<proteinExistence type="predicted"/>
<dbReference type="Proteomes" id="UP000077315">
    <property type="component" value="Unassembled WGS sequence"/>
</dbReference>
<dbReference type="Pfam" id="PF00170">
    <property type="entry name" value="bZIP_1"/>
    <property type="match status" value="1"/>
</dbReference>
<feature type="compositionally biased region" description="Polar residues" evidence="3">
    <location>
        <begin position="1"/>
        <end position="33"/>
    </location>
</feature>
<dbReference type="PROSITE" id="PS00036">
    <property type="entry name" value="BZIP_BASIC"/>
    <property type="match status" value="1"/>
</dbReference>
<dbReference type="SMART" id="SM00338">
    <property type="entry name" value="BRLZ"/>
    <property type="match status" value="1"/>
</dbReference>
<feature type="compositionally biased region" description="Polar residues" evidence="3">
    <location>
        <begin position="42"/>
        <end position="52"/>
    </location>
</feature>
<accession>A0A162WHN7</accession>
<dbReference type="VEuPathDB" id="FungiDB:PHYBLDRAFT_128306"/>
<dbReference type="Gene3D" id="1.20.5.170">
    <property type="match status" value="1"/>
</dbReference>
<name>A0A162WHN7_PHYB8</name>
<evidence type="ECO:0000259" key="4">
    <source>
        <dbReference type="PROSITE" id="PS00036"/>
    </source>
</evidence>
<dbReference type="PANTHER" id="PTHR40621">
    <property type="entry name" value="TRANSCRIPTION FACTOR KAPC-RELATED"/>
    <property type="match status" value="1"/>
</dbReference>
<dbReference type="InterPro" id="IPR046347">
    <property type="entry name" value="bZIP_sf"/>
</dbReference>
<evidence type="ECO:0000313" key="5">
    <source>
        <dbReference type="EMBL" id="OAD67175.1"/>
    </source>
</evidence>
<sequence>MPVNNVSSTMSLDANKPSLLSSPATQRPSTPTTHDLEKHSELGTSFTSDTLESVSPRSPSFSSSFSGRDSPDSLDNKRKWNDSFTFAERQEASSNISKASHTENGYEDTSSLYSQDDRSQDSDDSQLGSRRPGRKPMAEESADEDEDPKAKRKVQNRAAQRAFRERKERYVKDLETKIKQVQDNHLFATTQLFQENQYLRSVIYRLETENFALKGMQINMP</sequence>
<dbReference type="PANTHER" id="PTHR40621:SF6">
    <property type="entry name" value="AP-1-LIKE TRANSCRIPTION FACTOR YAP1-RELATED"/>
    <property type="match status" value="1"/>
</dbReference>
<dbReference type="GeneID" id="28990121"/>
<protein>
    <submittedName>
        <fullName evidence="5">Basic-leucine zipper transcription factor</fullName>
    </submittedName>
</protein>
<dbReference type="SUPFAM" id="SSF57959">
    <property type="entry name" value="Leucine zipper domain"/>
    <property type="match status" value="1"/>
</dbReference>
<gene>
    <name evidence="5" type="ORF">PHYBLDRAFT_128306</name>
</gene>
<organism evidence="5 6">
    <name type="scientific">Phycomyces blakesleeanus (strain ATCC 8743b / DSM 1359 / FGSC 10004 / NBRC 33097 / NRRL 1555)</name>
    <dbReference type="NCBI Taxonomy" id="763407"/>
    <lineage>
        <taxon>Eukaryota</taxon>
        <taxon>Fungi</taxon>
        <taxon>Fungi incertae sedis</taxon>
        <taxon>Mucoromycota</taxon>
        <taxon>Mucoromycotina</taxon>
        <taxon>Mucoromycetes</taxon>
        <taxon>Mucorales</taxon>
        <taxon>Phycomycetaceae</taxon>
        <taxon>Phycomyces</taxon>
    </lineage>
</organism>
<evidence type="ECO:0000256" key="3">
    <source>
        <dbReference type="SAM" id="MobiDB-lite"/>
    </source>
</evidence>
<dbReference type="EMBL" id="KV441025">
    <property type="protein sequence ID" value="OAD67175.1"/>
    <property type="molecule type" value="Genomic_DNA"/>
</dbReference>
<reference evidence="6" key="1">
    <citation type="submission" date="2015-06" db="EMBL/GenBank/DDBJ databases">
        <title>Expansion of signal transduction pathways in fungi by whole-genome duplication.</title>
        <authorList>
            <consortium name="DOE Joint Genome Institute"/>
            <person name="Corrochano L.M."/>
            <person name="Kuo A."/>
            <person name="Marcet-Houben M."/>
            <person name="Polaino S."/>
            <person name="Salamov A."/>
            <person name="Villalobos J.M."/>
            <person name="Alvarez M.I."/>
            <person name="Avalos J."/>
            <person name="Benito E.P."/>
            <person name="Benoit I."/>
            <person name="Burger G."/>
            <person name="Camino L.P."/>
            <person name="Canovas D."/>
            <person name="Cerda-Olmedo E."/>
            <person name="Cheng J.-F."/>
            <person name="Dominguez A."/>
            <person name="Elias M."/>
            <person name="Eslava A.P."/>
            <person name="Glaser F."/>
            <person name="Grimwood J."/>
            <person name="Gutierrez G."/>
            <person name="Heitman J."/>
            <person name="Henrissat B."/>
            <person name="Iturriaga E.A."/>
            <person name="Lang B.F."/>
            <person name="Lavin J.L."/>
            <person name="Lee S."/>
            <person name="Li W."/>
            <person name="Lindquist E."/>
            <person name="Lopez-Garcia S."/>
            <person name="Luque E.M."/>
            <person name="Marcos A.T."/>
            <person name="Martin J."/>
            <person name="McCluskey K."/>
            <person name="Medina H.R."/>
            <person name="Miralles-Duran A."/>
            <person name="Miyazaki A."/>
            <person name="Munoz-Torres E."/>
            <person name="Oguiza J.A."/>
            <person name="Ohm R."/>
            <person name="Olmedo M."/>
            <person name="Orejas M."/>
            <person name="Ortiz-Castellanos L."/>
            <person name="Pisabarro A.G."/>
            <person name="Rodriguez-Romero J."/>
            <person name="Ruiz-Herrera J."/>
            <person name="Ruiz-Vazquez R."/>
            <person name="Sanz C."/>
            <person name="Schackwitz W."/>
            <person name="Schmutz J."/>
            <person name="Shahriari M."/>
            <person name="Shelest E."/>
            <person name="Silva-Franco F."/>
            <person name="Soanes D."/>
            <person name="Syed K."/>
            <person name="Tagua V.G."/>
            <person name="Talbot N.J."/>
            <person name="Thon M."/>
            <person name="De vries R.P."/>
            <person name="Wiebenga A."/>
            <person name="Yadav J.S."/>
            <person name="Braun E.L."/>
            <person name="Baker S."/>
            <person name="Garre V."/>
            <person name="Horwitz B."/>
            <person name="Torres-Martinez S."/>
            <person name="Idnurm A."/>
            <person name="Herrera-Estrella A."/>
            <person name="Gabaldon T."/>
            <person name="Grigoriev I.V."/>
        </authorList>
    </citation>
    <scope>NUCLEOTIDE SEQUENCE [LARGE SCALE GENOMIC DNA]</scope>
    <source>
        <strain evidence="6">NRRL 1555(-)</strain>
    </source>
</reference>
<dbReference type="InterPro" id="IPR050936">
    <property type="entry name" value="AP-1-like"/>
</dbReference>
<feature type="region of interest" description="Disordered" evidence="3">
    <location>
        <begin position="1"/>
        <end position="164"/>
    </location>
</feature>
<dbReference type="InParanoid" id="A0A162WHN7"/>
<dbReference type="RefSeq" id="XP_018285215.1">
    <property type="nucleotide sequence ID" value="XM_018429215.1"/>
</dbReference>
<keyword evidence="6" id="KW-1185">Reference proteome</keyword>
<dbReference type="GO" id="GO:0000976">
    <property type="term" value="F:transcription cis-regulatory region binding"/>
    <property type="evidence" value="ECO:0007669"/>
    <property type="project" value="InterPro"/>
</dbReference>
<dbReference type="AlphaFoldDB" id="A0A162WHN7"/>
<comment type="subcellular location">
    <subcellularLocation>
        <location evidence="1">Nucleus</location>
    </subcellularLocation>
</comment>